<feature type="compositionally biased region" description="Low complexity" evidence="1">
    <location>
        <begin position="204"/>
        <end position="220"/>
    </location>
</feature>
<evidence type="ECO:0000313" key="3">
    <source>
        <dbReference type="EMBL" id="KAL2332096.1"/>
    </source>
</evidence>
<evidence type="ECO:0000313" key="4">
    <source>
        <dbReference type="Proteomes" id="UP001603857"/>
    </source>
</evidence>
<dbReference type="SUPFAM" id="SSF55008">
    <property type="entry name" value="HMA, heavy metal-associated domain"/>
    <property type="match status" value="1"/>
</dbReference>
<dbReference type="EMBL" id="JBGMDY010000006">
    <property type="protein sequence ID" value="KAL2332096.1"/>
    <property type="molecule type" value="Genomic_DNA"/>
</dbReference>
<proteinExistence type="predicted"/>
<reference evidence="3 4" key="1">
    <citation type="submission" date="2024-08" db="EMBL/GenBank/DDBJ databases">
        <title>Insights into the chromosomal genome structure of Flemingia macrophylla.</title>
        <authorList>
            <person name="Ding Y."/>
            <person name="Zhao Y."/>
            <person name="Bi W."/>
            <person name="Wu M."/>
            <person name="Zhao G."/>
            <person name="Gong Y."/>
            <person name="Li W."/>
            <person name="Zhang P."/>
        </authorList>
    </citation>
    <scope>NUCLEOTIDE SEQUENCE [LARGE SCALE GENOMIC DNA]</scope>
    <source>
        <strain evidence="3">DYQJB</strain>
        <tissue evidence="3">Leaf</tissue>
    </source>
</reference>
<evidence type="ECO:0000259" key="2">
    <source>
        <dbReference type="PROSITE" id="PS50846"/>
    </source>
</evidence>
<dbReference type="InterPro" id="IPR006121">
    <property type="entry name" value="HMA_dom"/>
</dbReference>
<feature type="region of interest" description="Disordered" evidence="1">
    <location>
        <begin position="201"/>
        <end position="226"/>
    </location>
</feature>
<accession>A0ABD1M8G0</accession>
<name>A0ABD1M8G0_9FABA</name>
<keyword evidence="4" id="KW-1185">Reference proteome</keyword>
<dbReference type="Pfam" id="PF00403">
    <property type="entry name" value="HMA"/>
    <property type="match status" value="1"/>
</dbReference>
<organism evidence="3 4">
    <name type="scientific">Flemingia macrophylla</name>
    <dbReference type="NCBI Taxonomy" id="520843"/>
    <lineage>
        <taxon>Eukaryota</taxon>
        <taxon>Viridiplantae</taxon>
        <taxon>Streptophyta</taxon>
        <taxon>Embryophyta</taxon>
        <taxon>Tracheophyta</taxon>
        <taxon>Spermatophyta</taxon>
        <taxon>Magnoliopsida</taxon>
        <taxon>eudicotyledons</taxon>
        <taxon>Gunneridae</taxon>
        <taxon>Pentapetalae</taxon>
        <taxon>rosids</taxon>
        <taxon>fabids</taxon>
        <taxon>Fabales</taxon>
        <taxon>Fabaceae</taxon>
        <taxon>Papilionoideae</taxon>
        <taxon>50 kb inversion clade</taxon>
        <taxon>NPAAA clade</taxon>
        <taxon>indigoferoid/millettioid clade</taxon>
        <taxon>Phaseoleae</taxon>
        <taxon>Flemingia</taxon>
    </lineage>
</organism>
<evidence type="ECO:0000256" key="1">
    <source>
        <dbReference type="SAM" id="MobiDB-lite"/>
    </source>
</evidence>
<feature type="domain" description="HMA" evidence="2">
    <location>
        <begin position="138"/>
        <end position="205"/>
    </location>
</feature>
<dbReference type="PROSITE" id="PS50846">
    <property type="entry name" value="HMA_2"/>
    <property type="match status" value="1"/>
</dbReference>
<dbReference type="PANTHER" id="PTHR46119:SF12">
    <property type="entry name" value="PROTEIN SODIUM POTASSIUM ROOT DEFECTIVE 3"/>
    <property type="match status" value="1"/>
</dbReference>
<dbReference type="Proteomes" id="UP001603857">
    <property type="component" value="Unassembled WGS sequence"/>
</dbReference>
<dbReference type="AlphaFoldDB" id="A0ABD1M8G0"/>
<comment type="caution">
    <text evidence="3">The sequence shown here is derived from an EMBL/GenBank/DDBJ whole genome shotgun (WGS) entry which is preliminary data.</text>
</comment>
<dbReference type="InterPro" id="IPR036163">
    <property type="entry name" value="HMA_dom_sf"/>
</dbReference>
<dbReference type="InterPro" id="IPR044526">
    <property type="entry name" value="NAKR1-3"/>
</dbReference>
<sequence>MTLTLHSLQSSQFKLFIHPLDNKPFLSTHNISRLAMKGMNPFCASTAITCSTDHHSTVRRNTKRIRRKSQIRVPFSFRLPINPKPHNEKHTSPMVHLNNLYSHSNGSSSSTYLLSDVPFIDWVSDTDKIPSQKPTLQNQVVVLRVSLHCKACEGKLRKHISKMEGVTSFNIDMEAKKVTIIGHVTPLGVLASVSKVKKNAQLWPSPTSSSPSSLSSLSSSVPMYVE</sequence>
<gene>
    <name evidence="3" type="ORF">Fmac_019677</name>
</gene>
<dbReference type="CDD" id="cd00371">
    <property type="entry name" value="HMA"/>
    <property type="match status" value="1"/>
</dbReference>
<dbReference type="PANTHER" id="PTHR46119">
    <property type="entry name" value="OS08G0405700 PROTEIN"/>
    <property type="match status" value="1"/>
</dbReference>
<protein>
    <recommendedName>
        <fullName evidence="2">HMA domain-containing protein</fullName>
    </recommendedName>
</protein>
<dbReference type="Gene3D" id="3.30.70.100">
    <property type="match status" value="1"/>
</dbReference>